<feature type="region of interest" description="Disordered" evidence="1">
    <location>
        <begin position="215"/>
        <end position="234"/>
    </location>
</feature>
<dbReference type="Gene3D" id="1.25.40.540">
    <property type="entry name" value="TAP42-like family"/>
    <property type="match status" value="1"/>
</dbReference>
<sequence length="593" mass="68431">MSKNEESSLREQFAYCENILEDMFQGHLGDSTSQQKNASYREFLQSLLTYGLINFTLPWVNDDEGTSIEISTREDSFEQMSLKRQQKISRLRQLEQLEGGLERLRMLERMDDDESAKRSVVFALLRLWAVRAMNELDAIDDELKLLKEAKLLCPSNETNLDRIKESTKFTPFILTRTEQQKKVFGLGYPSIPTMSVNDWFDEMQKTGGFGSINKRNIDHSHNHEESYDDDDEVKRQSKIRMDEWKDINPRGCFKIMGDLIDPKSEGEETSCDDSIDNILKLRPKIVARRRLQGPTSQLSTNSSSNDGFVEDKKSTNAGKLWEEATVMRSLEEKLSSGNTSSIAELRDRGVETYALDLGQKKFNLKNRKNRKRRSAIDVCDSILEQEVEDIGGDNQREETTSKPAEGQLWDDVDVVSKEIPLQPSSITTWRKGRANKFKRFKPSRKHENQQQKQQKEFVPPEQFLPRRLVTADFEKDKLSSTVLDPETLEMDHLADRLVEALGEKEPDIMRKAVELVGKQIAVEIFKKCQEIEQQGGMLTKKGDRRRTPGGVFMQIFSEREDISDEKKKELFTLGNKLMKKKRKELKKTFKGKA</sequence>
<dbReference type="InterPro" id="IPR038092">
    <property type="entry name" value="PHAX_RNA-binding_sf"/>
</dbReference>
<dbReference type="GO" id="GO:0051721">
    <property type="term" value="F:protein phosphatase 2A binding"/>
    <property type="evidence" value="ECO:0007669"/>
    <property type="project" value="TreeGrafter"/>
</dbReference>
<evidence type="ECO:0000313" key="4">
    <source>
        <dbReference type="Proteomes" id="UP000605970"/>
    </source>
</evidence>
<name>A0A8S9ZDJ5_9BILA</name>
<feature type="region of interest" description="Disordered" evidence="1">
    <location>
        <begin position="291"/>
        <end position="311"/>
    </location>
</feature>
<feature type="compositionally biased region" description="Basic and acidic residues" evidence="1">
    <location>
        <begin position="215"/>
        <end position="225"/>
    </location>
</feature>
<dbReference type="GO" id="GO:0005829">
    <property type="term" value="C:cytosol"/>
    <property type="evidence" value="ECO:0007669"/>
    <property type="project" value="TreeGrafter"/>
</dbReference>
<dbReference type="Pfam" id="PF10258">
    <property type="entry name" value="PHAX_RNA-bd"/>
    <property type="match status" value="1"/>
</dbReference>
<feature type="compositionally biased region" description="Polar residues" evidence="1">
    <location>
        <begin position="293"/>
        <end position="306"/>
    </location>
</feature>
<dbReference type="GO" id="GO:0035303">
    <property type="term" value="P:regulation of dephosphorylation"/>
    <property type="evidence" value="ECO:0007669"/>
    <property type="project" value="TreeGrafter"/>
</dbReference>
<dbReference type="PANTHER" id="PTHR10933:SF9">
    <property type="entry name" value="IMMUNOGLOBULIN-BINDING PROTEIN 1"/>
    <property type="match status" value="1"/>
</dbReference>
<dbReference type="PANTHER" id="PTHR10933">
    <property type="entry name" value="IMMUNOGLOBULIN-BINDING PROTEIN 1"/>
    <property type="match status" value="1"/>
</dbReference>
<dbReference type="Pfam" id="PF04177">
    <property type="entry name" value="TAP42"/>
    <property type="match status" value="1"/>
</dbReference>
<dbReference type="InterPro" id="IPR007304">
    <property type="entry name" value="TAP46-like"/>
</dbReference>
<dbReference type="InterPro" id="IPR019385">
    <property type="entry name" value="PHAX_RNA-binding_domain"/>
</dbReference>
<dbReference type="GO" id="GO:0009966">
    <property type="term" value="P:regulation of signal transduction"/>
    <property type="evidence" value="ECO:0007669"/>
    <property type="project" value="InterPro"/>
</dbReference>
<feature type="domain" description="Phosphorylated adapter RNA export protein RNA-binding" evidence="2">
    <location>
        <begin position="494"/>
        <end position="572"/>
    </location>
</feature>
<accession>A0A8S9ZDJ5</accession>
<comment type="caution">
    <text evidence="3">The sequence shown here is derived from an EMBL/GenBank/DDBJ whole genome shotgun (WGS) entry which is preliminary data.</text>
</comment>
<dbReference type="OrthoDB" id="10261753at2759"/>
<protein>
    <submittedName>
        <fullName evidence="3">RNA_GG_bind domain-containing protein</fullName>
    </submittedName>
</protein>
<keyword evidence="4" id="KW-1185">Reference proteome</keyword>
<organism evidence="3 4">
    <name type="scientific">Meloidogyne graminicola</name>
    <dbReference type="NCBI Taxonomy" id="189291"/>
    <lineage>
        <taxon>Eukaryota</taxon>
        <taxon>Metazoa</taxon>
        <taxon>Ecdysozoa</taxon>
        <taxon>Nematoda</taxon>
        <taxon>Chromadorea</taxon>
        <taxon>Rhabditida</taxon>
        <taxon>Tylenchina</taxon>
        <taxon>Tylenchomorpha</taxon>
        <taxon>Tylenchoidea</taxon>
        <taxon>Meloidogynidae</taxon>
        <taxon>Meloidogyninae</taxon>
        <taxon>Meloidogyne</taxon>
    </lineage>
</organism>
<proteinExistence type="predicted"/>
<evidence type="ECO:0000259" key="2">
    <source>
        <dbReference type="Pfam" id="PF10258"/>
    </source>
</evidence>
<dbReference type="AlphaFoldDB" id="A0A8S9ZDJ5"/>
<reference evidence="3" key="1">
    <citation type="journal article" date="2020" name="Ecol. Evol.">
        <title>Genome structure and content of the rice root-knot nematode (Meloidogyne graminicola).</title>
        <authorList>
            <person name="Phan N.T."/>
            <person name="Danchin E.G.J."/>
            <person name="Klopp C."/>
            <person name="Perfus-Barbeoch L."/>
            <person name="Kozlowski D.K."/>
            <person name="Koutsovoulos G.D."/>
            <person name="Lopez-Roques C."/>
            <person name="Bouchez O."/>
            <person name="Zahm M."/>
            <person name="Besnard G."/>
            <person name="Bellafiore S."/>
        </authorList>
    </citation>
    <scope>NUCLEOTIDE SEQUENCE</scope>
    <source>
        <strain evidence="3">VN-18</strain>
    </source>
</reference>
<evidence type="ECO:0000313" key="3">
    <source>
        <dbReference type="EMBL" id="KAF7629259.1"/>
    </source>
</evidence>
<evidence type="ECO:0000256" key="1">
    <source>
        <dbReference type="SAM" id="MobiDB-lite"/>
    </source>
</evidence>
<dbReference type="EMBL" id="JABEBT010000143">
    <property type="protein sequence ID" value="KAF7629259.1"/>
    <property type="molecule type" value="Genomic_DNA"/>
</dbReference>
<dbReference type="InterPro" id="IPR038511">
    <property type="entry name" value="TAP42/TAP46-like_sf"/>
</dbReference>
<dbReference type="Proteomes" id="UP000605970">
    <property type="component" value="Unassembled WGS sequence"/>
</dbReference>
<gene>
    <name evidence="3" type="ORF">Mgra_00009210</name>
</gene>
<dbReference type="Gene3D" id="1.10.10.1440">
    <property type="entry name" value="PHAX RNA-binding domain"/>
    <property type="match status" value="1"/>
</dbReference>